<dbReference type="AlphaFoldDB" id="A0A1H7AYZ2"/>
<dbReference type="EMBL" id="FNZH01000009">
    <property type="protein sequence ID" value="SEJ70831.1"/>
    <property type="molecule type" value="Genomic_DNA"/>
</dbReference>
<feature type="signal peptide" evidence="1">
    <location>
        <begin position="1"/>
        <end position="21"/>
    </location>
</feature>
<accession>A0A1H7AYZ2</accession>
<name>A0A1H7AYZ2_9BACT</name>
<evidence type="ECO:0000313" key="3">
    <source>
        <dbReference type="EMBL" id="SEJ70831.1"/>
    </source>
</evidence>
<feature type="chain" id="PRO_5011731654" evidence="1">
    <location>
        <begin position="22"/>
        <end position="228"/>
    </location>
</feature>
<evidence type="ECO:0000313" key="4">
    <source>
        <dbReference type="Proteomes" id="UP000199403"/>
    </source>
</evidence>
<keyword evidence="1" id="KW-0732">Signal</keyword>
<dbReference type="OrthoDB" id="680270at2"/>
<gene>
    <name evidence="3" type="ORF">SAMN05192553_10944</name>
</gene>
<reference evidence="4" key="1">
    <citation type="submission" date="2016-10" db="EMBL/GenBank/DDBJ databases">
        <authorList>
            <person name="Varghese N."/>
            <person name="Submissions S."/>
        </authorList>
    </citation>
    <scope>NUCLEOTIDE SEQUENCE [LARGE SCALE GENOMIC DNA]</scope>
    <source>
        <strain evidence="4">IBRC-M 10761</strain>
    </source>
</reference>
<evidence type="ECO:0000259" key="2">
    <source>
        <dbReference type="Pfam" id="PF10988"/>
    </source>
</evidence>
<dbReference type="Proteomes" id="UP000199403">
    <property type="component" value="Unassembled WGS sequence"/>
</dbReference>
<proteinExistence type="predicted"/>
<dbReference type="STRING" id="1416801.SAMN05192553_10944"/>
<sequence>MNGIKVFPILAALCFSTLLQAQTVSESRSLSAFDQLLISNSIEAELVAGDQYEVTITASGIDPGNVETKVNKRKLEISVPGSNPKSSSVKVVLTYVKLDDVEVDTGARVILKNALESKSIRLQVASNGYLEAEVIADDLYLRAQTNSKMYVKGKANNLDYNAFTNAEIDGEGLQVTHAEVRTNTNASGSFEVTESLKGSAATRGRVKYKGTPNVIDIKETVGGAIEKW</sequence>
<dbReference type="InterPro" id="IPR021255">
    <property type="entry name" value="DUF2807"/>
</dbReference>
<dbReference type="RefSeq" id="WP_092178202.1">
    <property type="nucleotide sequence ID" value="NZ_FNZH01000009.1"/>
</dbReference>
<keyword evidence="4" id="KW-1185">Reference proteome</keyword>
<organism evidence="3 4">
    <name type="scientific">Cyclobacterium xiamenense</name>
    <dbReference type="NCBI Taxonomy" id="1297121"/>
    <lineage>
        <taxon>Bacteria</taxon>
        <taxon>Pseudomonadati</taxon>
        <taxon>Bacteroidota</taxon>
        <taxon>Cytophagia</taxon>
        <taxon>Cytophagales</taxon>
        <taxon>Cyclobacteriaceae</taxon>
        <taxon>Cyclobacterium</taxon>
    </lineage>
</organism>
<evidence type="ECO:0000256" key="1">
    <source>
        <dbReference type="SAM" id="SignalP"/>
    </source>
</evidence>
<protein>
    <submittedName>
        <fullName evidence="3">Putative auto-transporter adhesin, head GIN domain</fullName>
    </submittedName>
</protein>
<dbReference type="Gene3D" id="2.160.20.120">
    <property type="match status" value="1"/>
</dbReference>
<dbReference type="Pfam" id="PF10988">
    <property type="entry name" value="DUF2807"/>
    <property type="match status" value="1"/>
</dbReference>
<feature type="domain" description="Putative auto-transporter adhesin head GIN" evidence="2">
    <location>
        <begin position="32"/>
        <end position="212"/>
    </location>
</feature>